<dbReference type="GO" id="GO:0016787">
    <property type="term" value="F:hydrolase activity"/>
    <property type="evidence" value="ECO:0007669"/>
    <property type="project" value="UniProtKB-KW"/>
</dbReference>
<dbReference type="InterPro" id="IPR008613">
    <property type="entry name" value="Excalibur_Ca-bd_domain"/>
</dbReference>
<dbReference type="EMBL" id="MFLZ01000017">
    <property type="protein sequence ID" value="OGG79857.1"/>
    <property type="molecule type" value="Genomic_DNA"/>
</dbReference>
<name>A0A1F6F1X5_9BACT</name>
<dbReference type="CDD" id="cd00175">
    <property type="entry name" value="SNc"/>
    <property type="match status" value="1"/>
</dbReference>
<evidence type="ECO:0000313" key="6">
    <source>
        <dbReference type="Proteomes" id="UP000177372"/>
    </source>
</evidence>
<dbReference type="SUPFAM" id="SSF50199">
    <property type="entry name" value="Staphylococcal nuclease"/>
    <property type="match status" value="1"/>
</dbReference>
<evidence type="ECO:0000313" key="5">
    <source>
        <dbReference type="EMBL" id="OGG79857.1"/>
    </source>
</evidence>
<dbReference type="Proteomes" id="UP000177372">
    <property type="component" value="Unassembled WGS sequence"/>
</dbReference>
<keyword evidence="1" id="KW-0540">Nuclease</keyword>
<dbReference type="GO" id="GO:0003676">
    <property type="term" value="F:nucleic acid binding"/>
    <property type="evidence" value="ECO:0007669"/>
    <property type="project" value="InterPro"/>
</dbReference>
<dbReference type="InterPro" id="IPR002071">
    <property type="entry name" value="Thermonucl_AS"/>
</dbReference>
<evidence type="ECO:0000256" key="1">
    <source>
        <dbReference type="ARBA" id="ARBA00022722"/>
    </source>
</evidence>
<dbReference type="SMART" id="SM00318">
    <property type="entry name" value="SNc"/>
    <property type="match status" value="1"/>
</dbReference>
<evidence type="ECO:0000256" key="3">
    <source>
        <dbReference type="ARBA" id="ARBA00022801"/>
    </source>
</evidence>
<dbReference type="PROSITE" id="PS01123">
    <property type="entry name" value="TNASE_1"/>
    <property type="match status" value="1"/>
</dbReference>
<reference evidence="5 6" key="1">
    <citation type="journal article" date="2016" name="Nat. Commun.">
        <title>Thousands of microbial genomes shed light on interconnected biogeochemical processes in an aquifer system.</title>
        <authorList>
            <person name="Anantharaman K."/>
            <person name="Brown C.T."/>
            <person name="Hug L.A."/>
            <person name="Sharon I."/>
            <person name="Castelle C.J."/>
            <person name="Probst A.J."/>
            <person name="Thomas B.C."/>
            <person name="Singh A."/>
            <person name="Wilkins M.J."/>
            <person name="Karaoz U."/>
            <person name="Brodie E.L."/>
            <person name="Williams K.H."/>
            <person name="Hubbard S.S."/>
            <person name="Banfield J.F."/>
        </authorList>
    </citation>
    <scope>NUCLEOTIDE SEQUENCE [LARGE SCALE GENOMIC DNA]</scope>
</reference>
<evidence type="ECO:0000259" key="4">
    <source>
        <dbReference type="PROSITE" id="PS50830"/>
    </source>
</evidence>
<dbReference type="Pfam" id="PF05901">
    <property type="entry name" value="Excalibur"/>
    <property type="match status" value="1"/>
</dbReference>
<dbReference type="Gene3D" id="2.40.50.90">
    <property type="match status" value="1"/>
</dbReference>
<evidence type="ECO:0000256" key="2">
    <source>
        <dbReference type="ARBA" id="ARBA00022759"/>
    </source>
</evidence>
<keyword evidence="2" id="KW-0255">Endonuclease</keyword>
<dbReference type="Pfam" id="PF00565">
    <property type="entry name" value="SNase"/>
    <property type="match status" value="1"/>
</dbReference>
<protein>
    <recommendedName>
        <fullName evidence="4">TNase-like domain-containing protein</fullName>
    </recommendedName>
</protein>
<feature type="domain" description="TNase-like" evidence="4">
    <location>
        <begin position="57"/>
        <end position="185"/>
    </location>
</feature>
<dbReference type="PANTHER" id="PTHR12302:SF3">
    <property type="entry name" value="SERINE_THREONINE-PROTEIN KINASE 31"/>
    <property type="match status" value="1"/>
</dbReference>
<dbReference type="InterPro" id="IPR016071">
    <property type="entry name" value="Staphylococal_nuclease_OB-fold"/>
</dbReference>
<proteinExistence type="predicted"/>
<comment type="caution">
    <text evidence="5">The sequence shown here is derived from an EMBL/GenBank/DDBJ whole genome shotgun (WGS) entry which is preliminary data.</text>
</comment>
<gene>
    <name evidence="5" type="ORF">A3A39_04705</name>
</gene>
<dbReference type="STRING" id="1798512.A3A39_04705"/>
<dbReference type="PROSITE" id="PS50830">
    <property type="entry name" value="TNASE_3"/>
    <property type="match status" value="1"/>
</dbReference>
<organism evidence="5 6">
    <name type="scientific">Candidatus Kaiserbacteria bacterium RIFCSPLOWO2_01_FULL_54_13</name>
    <dbReference type="NCBI Taxonomy" id="1798512"/>
    <lineage>
        <taxon>Bacteria</taxon>
        <taxon>Candidatus Kaiseribacteriota</taxon>
    </lineage>
</organism>
<dbReference type="GO" id="GO:0004519">
    <property type="term" value="F:endonuclease activity"/>
    <property type="evidence" value="ECO:0007669"/>
    <property type="project" value="UniProtKB-KW"/>
</dbReference>
<keyword evidence="3" id="KW-0378">Hydrolase</keyword>
<dbReference type="AlphaFoldDB" id="A0A1F6F1X5"/>
<dbReference type="PANTHER" id="PTHR12302">
    <property type="entry name" value="EBNA2 BINDING PROTEIN P100"/>
    <property type="match status" value="1"/>
</dbReference>
<dbReference type="InterPro" id="IPR035437">
    <property type="entry name" value="SNase_OB-fold_sf"/>
</dbReference>
<accession>A0A1F6F1X5</accession>
<sequence>MKWWIFAIVGIGAAFTLGFYFGKTSDVSEPVSIAATSEYETATTADQSISEYKWYPVVKVIDGDTLTINMNGESVTIRLIGLDTPETVDPRKPVQCFGKEASEKAKQTLSGTSVRIEMDPSQGELDKYGRTLTYIFFPNGRNFAELMISEGYGHEYTYNLPYKYQSEFKAAERLAREEKRGLWAGDACMNDLRSRSSPSPTFMPPENEGDYECSRNAYNCSDFTTQAEAQSVFESCGGSANDIHKLDADGDGRVCESLP</sequence>